<protein>
    <submittedName>
        <fullName evidence="1">ParD-like family protein</fullName>
    </submittedName>
</protein>
<reference evidence="1 2" key="1">
    <citation type="submission" date="2020-12" db="EMBL/GenBank/DDBJ databases">
        <authorList>
            <person name="Ruan W."/>
            <person name="Khan S.A."/>
            <person name="Jeon C.O."/>
        </authorList>
    </citation>
    <scope>NUCLEOTIDE SEQUENCE [LARGE SCALE GENOMIC DNA]</scope>
    <source>
        <strain evidence="1 2">MA-13</strain>
    </source>
</reference>
<keyword evidence="2" id="KW-1185">Reference proteome</keyword>
<dbReference type="InterPro" id="IPR021831">
    <property type="entry name" value="ParD-like"/>
</dbReference>
<organism evidence="1 2">
    <name type="scientific">Rheinheimera maricola</name>
    <dbReference type="NCBI Taxonomy" id="2793282"/>
    <lineage>
        <taxon>Bacteria</taxon>
        <taxon>Pseudomonadati</taxon>
        <taxon>Pseudomonadota</taxon>
        <taxon>Gammaproteobacteria</taxon>
        <taxon>Chromatiales</taxon>
        <taxon>Chromatiaceae</taxon>
        <taxon>Rheinheimera</taxon>
    </lineage>
</organism>
<dbReference type="RefSeq" id="WP_205311465.1">
    <property type="nucleotide sequence ID" value="NZ_JAERPS020000004.1"/>
</dbReference>
<evidence type="ECO:0000313" key="2">
    <source>
        <dbReference type="Proteomes" id="UP000663814"/>
    </source>
</evidence>
<accession>A0ABS7XCR1</accession>
<comment type="caution">
    <text evidence="1">The sequence shown here is derived from an EMBL/GenBank/DDBJ whole genome shotgun (WGS) entry which is preliminary data.</text>
</comment>
<dbReference type="Proteomes" id="UP000663814">
    <property type="component" value="Unassembled WGS sequence"/>
</dbReference>
<proteinExistence type="predicted"/>
<name>A0ABS7XCR1_9GAMM</name>
<evidence type="ECO:0000313" key="1">
    <source>
        <dbReference type="EMBL" id="MBZ9612407.1"/>
    </source>
</evidence>
<reference evidence="1 2" key="2">
    <citation type="submission" date="2021-08" db="EMBL/GenBank/DDBJ databases">
        <title>Rheinheimera aquimaris sp. nov., isolated from seawater of the East Sea in Korea.</title>
        <authorList>
            <person name="Kim K.H."/>
            <person name="Wenting R."/>
            <person name="Kim K.R."/>
            <person name="Jeon C.O."/>
        </authorList>
    </citation>
    <scope>NUCLEOTIDE SEQUENCE [LARGE SCALE GENOMIC DNA]</scope>
    <source>
        <strain evidence="1 2">MA-13</strain>
    </source>
</reference>
<sequence length="72" mass="8108">MGIVKIADELHEEIRKASGAMSRSINAQAEFWLKMGMLAELHPTHTYQQLVHMLLQQAEFKLAGGSDERRSA</sequence>
<dbReference type="EMBL" id="JAERPS020000004">
    <property type="protein sequence ID" value="MBZ9612407.1"/>
    <property type="molecule type" value="Genomic_DNA"/>
</dbReference>
<dbReference type="Pfam" id="PF11903">
    <property type="entry name" value="ParD_like"/>
    <property type="match status" value="1"/>
</dbReference>
<gene>
    <name evidence="1" type="ORF">I4W93_012450</name>
</gene>